<dbReference type="Proteomes" id="UP000245890">
    <property type="component" value="Unassembled WGS sequence"/>
</dbReference>
<dbReference type="EMBL" id="QENQ01000001">
    <property type="protein sequence ID" value="PVX30998.1"/>
    <property type="molecule type" value="Genomic_DNA"/>
</dbReference>
<keyword evidence="3" id="KW-1185">Reference proteome</keyword>
<accession>A0A2U0SI29</accession>
<dbReference type="SUPFAM" id="SSF141371">
    <property type="entry name" value="PilZ domain-like"/>
    <property type="match status" value="1"/>
</dbReference>
<feature type="domain" description="PilZ" evidence="1">
    <location>
        <begin position="37"/>
        <end position="98"/>
    </location>
</feature>
<dbReference type="GO" id="GO:0035438">
    <property type="term" value="F:cyclic-di-GMP binding"/>
    <property type="evidence" value="ECO:0007669"/>
    <property type="project" value="InterPro"/>
</dbReference>
<dbReference type="InterPro" id="IPR009875">
    <property type="entry name" value="PilZ_domain"/>
</dbReference>
<name>A0A2U0SI29_9SPHN</name>
<sequence>MRSTGAMPAAIDGRLISRDEVQHRARAIGPGAASLALLVVNISEDGLMARCEAVLHPGDVISIDLPDIGRIDAQIRWALGGRIGCQFEQRIAPDAYNTMLTAMRAIARN</sequence>
<comment type="caution">
    <text evidence="2">The sequence shown here is derived from an EMBL/GenBank/DDBJ whole genome shotgun (WGS) entry which is preliminary data.</text>
</comment>
<protein>
    <submittedName>
        <fullName evidence="2">Pilus assembly protein PilZ</fullName>
    </submittedName>
</protein>
<proteinExistence type="predicted"/>
<dbReference type="AlphaFoldDB" id="A0A2U0SI29"/>
<evidence type="ECO:0000313" key="3">
    <source>
        <dbReference type="Proteomes" id="UP000245890"/>
    </source>
</evidence>
<gene>
    <name evidence="2" type="ORF">DD559_18045</name>
</gene>
<dbReference type="Pfam" id="PF07238">
    <property type="entry name" value="PilZ"/>
    <property type="match status" value="1"/>
</dbReference>
<dbReference type="OrthoDB" id="9806898at2"/>
<reference evidence="2 3" key="1">
    <citation type="submission" date="2018-05" db="EMBL/GenBank/DDBJ databases">
        <title>Description of Sphingomonas pokkalii sp nov, isolated from the rhizosphere of saline tolerant pokkali rice and its draft genome analysis.</title>
        <authorList>
            <person name="Menon R."/>
            <person name="Kumari S."/>
            <person name="Rameshkumar N."/>
        </authorList>
    </citation>
    <scope>NUCLEOTIDE SEQUENCE [LARGE SCALE GENOMIC DNA]</scope>
    <source>
        <strain evidence="2 3">L3B27</strain>
    </source>
</reference>
<evidence type="ECO:0000259" key="1">
    <source>
        <dbReference type="Pfam" id="PF07238"/>
    </source>
</evidence>
<evidence type="ECO:0000313" key="2">
    <source>
        <dbReference type="EMBL" id="PVX30998.1"/>
    </source>
</evidence>
<organism evidence="2 3">
    <name type="scientific">Sphingomonas pokkalii</name>
    <dbReference type="NCBI Taxonomy" id="2175090"/>
    <lineage>
        <taxon>Bacteria</taxon>
        <taxon>Pseudomonadati</taxon>
        <taxon>Pseudomonadota</taxon>
        <taxon>Alphaproteobacteria</taxon>
        <taxon>Sphingomonadales</taxon>
        <taxon>Sphingomonadaceae</taxon>
        <taxon>Sphingomonas</taxon>
    </lineage>
</organism>